<dbReference type="InterPro" id="IPR052102">
    <property type="entry name" value="Enkurin_domain-protein"/>
</dbReference>
<evidence type="ECO:0000256" key="7">
    <source>
        <dbReference type="SAM" id="MobiDB-lite"/>
    </source>
</evidence>
<evidence type="ECO:0000256" key="6">
    <source>
        <dbReference type="SAM" id="Coils"/>
    </source>
</evidence>
<dbReference type="PANTHER" id="PTHR21490:SF0">
    <property type="entry name" value="ENKURIN"/>
    <property type="match status" value="1"/>
</dbReference>
<dbReference type="GO" id="GO:0005516">
    <property type="term" value="F:calmodulin binding"/>
    <property type="evidence" value="ECO:0007669"/>
    <property type="project" value="TreeGrafter"/>
</dbReference>
<dbReference type="Ensembl" id="ENSPMGT00000008824.1">
    <property type="protein sequence ID" value="ENSPMGP00000008292.1"/>
    <property type="gene ID" value="ENSPMGG00000006439.1"/>
</dbReference>
<proteinExistence type="predicted"/>
<feature type="region of interest" description="Disordered" evidence="7">
    <location>
        <begin position="48"/>
        <end position="105"/>
    </location>
</feature>
<keyword evidence="10" id="KW-1185">Reference proteome</keyword>
<reference evidence="9" key="2">
    <citation type="submission" date="2025-09" db="UniProtKB">
        <authorList>
            <consortium name="Ensembl"/>
        </authorList>
    </citation>
    <scope>IDENTIFICATION</scope>
</reference>
<evidence type="ECO:0000256" key="1">
    <source>
        <dbReference type="ARBA" id="ARBA00004138"/>
    </source>
</evidence>
<keyword evidence="5" id="KW-0966">Cell projection</keyword>
<evidence type="ECO:0000256" key="5">
    <source>
        <dbReference type="ARBA" id="ARBA00023273"/>
    </source>
</evidence>
<dbReference type="GO" id="GO:0001669">
    <property type="term" value="C:acrosomal vesicle"/>
    <property type="evidence" value="ECO:0007669"/>
    <property type="project" value="TreeGrafter"/>
</dbReference>
<dbReference type="Proteomes" id="UP000261520">
    <property type="component" value="Unplaced"/>
</dbReference>
<sequence length="259" mass="30561">VSTTFYPKRRSNLRNLPVNDFAFCTVHRYVSKFRPAVVQEEKLPKRPMRTMGPAKVETPSPENFLKKHSKDPKLSDSKFISKQNTYPDLDPNLKPPVPTRTEIPPMGIQTKRDFTKTCTFVTSKPKPISVDTYKGHKEVLENSGLVPKYIKKTDFGKVPTYLQKHNTEKKKAQEEYDNYVKEQREKQAMKQLSEEERRDILEGLKKNWDRIHHEYQGLSLVIDTWCKRAHKERLEADMKRLEKEMETFERFKVIYIADN</sequence>
<feature type="coiled-coil region" evidence="6">
    <location>
        <begin position="162"/>
        <end position="189"/>
    </location>
</feature>
<accession>A0A3B3ZUA2</accession>
<dbReference type="GO" id="GO:0005879">
    <property type="term" value="C:axonemal microtubule"/>
    <property type="evidence" value="ECO:0007669"/>
    <property type="project" value="TreeGrafter"/>
</dbReference>
<reference evidence="9" key="1">
    <citation type="submission" date="2025-08" db="UniProtKB">
        <authorList>
            <consortium name="Ensembl"/>
        </authorList>
    </citation>
    <scope>IDENTIFICATION</scope>
</reference>
<dbReference type="AlphaFoldDB" id="A0A3B3ZUA2"/>
<keyword evidence="3" id="KW-0963">Cytoplasm</keyword>
<keyword evidence="6" id="KW-0175">Coiled coil</keyword>
<evidence type="ECO:0000256" key="4">
    <source>
        <dbReference type="ARBA" id="ARBA00023212"/>
    </source>
</evidence>
<feature type="domain" description="Enkurin" evidence="8">
    <location>
        <begin position="164"/>
        <end position="256"/>
    </location>
</feature>
<evidence type="ECO:0000256" key="3">
    <source>
        <dbReference type="ARBA" id="ARBA00022490"/>
    </source>
</evidence>
<dbReference type="PANTHER" id="PTHR21490">
    <property type="entry name" value="ENKURIN-RELATED"/>
    <property type="match status" value="1"/>
</dbReference>
<organism evidence="9 10">
    <name type="scientific">Periophthalmus magnuspinnatus</name>
    <dbReference type="NCBI Taxonomy" id="409849"/>
    <lineage>
        <taxon>Eukaryota</taxon>
        <taxon>Metazoa</taxon>
        <taxon>Chordata</taxon>
        <taxon>Craniata</taxon>
        <taxon>Vertebrata</taxon>
        <taxon>Euteleostomi</taxon>
        <taxon>Actinopterygii</taxon>
        <taxon>Neopterygii</taxon>
        <taxon>Teleostei</taxon>
        <taxon>Neoteleostei</taxon>
        <taxon>Acanthomorphata</taxon>
        <taxon>Gobiaria</taxon>
        <taxon>Gobiiformes</taxon>
        <taxon>Gobioidei</taxon>
        <taxon>Gobiidae</taxon>
        <taxon>Oxudercinae</taxon>
        <taxon>Periophthalmus</taxon>
    </lineage>
</organism>
<protein>
    <recommendedName>
        <fullName evidence="8">Enkurin domain-containing protein</fullName>
    </recommendedName>
</protein>
<keyword evidence="4" id="KW-0206">Cytoskeleton</keyword>
<dbReference type="PROSITE" id="PS51665">
    <property type="entry name" value="ENKURIN"/>
    <property type="match status" value="1"/>
</dbReference>
<name>A0A3B3ZUA2_9GOBI</name>
<evidence type="ECO:0000313" key="10">
    <source>
        <dbReference type="Proteomes" id="UP000261520"/>
    </source>
</evidence>
<evidence type="ECO:0000313" key="9">
    <source>
        <dbReference type="Ensembl" id="ENSPMGP00000008292.1"/>
    </source>
</evidence>
<comment type="subcellular location">
    <subcellularLocation>
        <location evidence="1">Cell projection</location>
        <location evidence="1">Cilium</location>
    </subcellularLocation>
    <subcellularLocation>
        <location evidence="2">Cytoplasm</location>
        <location evidence="2">Cytoskeleton</location>
    </subcellularLocation>
</comment>
<dbReference type="InterPro" id="IPR027012">
    <property type="entry name" value="Enkurin_dom"/>
</dbReference>
<evidence type="ECO:0000259" key="8">
    <source>
        <dbReference type="PROSITE" id="PS51665"/>
    </source>
</evidence>
<dbReference type="Pfam" id="PF13864">
    <property type="entry name" value="Enkurin"/>
    <property type="match status" value="1"/>
</dbReference>
<evidence type="ECO:0000256" key="2">
    <source>
        <dbReference type="ARBA" id="ARBA00004245"/>
    </source>
</evidence>